<accession>A0A857A833</accession>
<evidence type="ECO:0000313" key="2">
    <source>
        <dbReference type="Proteomes" id="UP000424490"/>
    </source>
</evidence>
<protein>
    <submittedName>
        <fullName evidence="1">Uncharacterized protein</fullName>
    </submittedName>
</protein>
<name>A0A857A833_9ACTO</name>
<gene>
    <name evidence="1" type="ORF">FOC40_01460</name>
</gene>
<dbReference type="AlphaFoldDB" id="A0A857A833"/>
<evidence type="ECO:0000313" key="1">
    <source>
        <dbReference type="EMBL" id="QGS10203.1"/>
    </source>
</evidence>
<proteinExistence type="predicted"/>
<sequence>MIRRYQECDGGSKHERLSALLRISSPDSMSDETGDAFAGARRGVHETRDTFAGGKWTEFGCFVRAEVSSVSNVCAKELAEVSVVSSRGSDPPALVSSVSGEVVGGCCEAAVTLSGAKKLAQQEWILEQTAKKFALRVKIG</sequence>
<dbReference type="Proteomes" id="UP000424490">
    <property type="component" value="Chromosome"/>
</dbReference>
<dbReference type="EMBL" id="CP046315">
    <property type="protein sequence ID" value="QGS10203.1"/>
    <property type="molecule type" value="Genomic_DNA"/>
</dbReference>
<dbReference type="RefSeq" id="WP_155844099.1">
    <property type="nucleotide sequence ID" value="NZ_CP046315.1"/>
</dbReference>
<organism evidence="1 2">
    <name type="scientific">Schaalia odontolytica</name>
    <dbReference type="NCBI Taxonomy" id="1660"/>
    <lineage>
        <taxon>Bacteria</taxon>
        <taxon>Bacillati</taxon>
        <taxon>Actinomycetota</taxon>
        <taxon>Actinomycetes</taxon>
        <taxon>Actinomycetales</taxon>
        <taxon>Actinomycetaceae</taxon>
        <taxon>Schaalia</taxon>
    </lineage>
</organism>
<reference evidence="1 2" key="1">
    <citation type="submission" date="2019-11" db="EMBL/GenBank/DDBJ databases">
        <title>FDA dAtabase for Regulatory Grade micrObial Sequences (FDA-ARGOS): Supporting development and validation of Infectious Disease Dx tests.</title>
        <authorList>
            <person name="Stonesifer R."/>
            <person name="Tallon L."/>
            <person name="Sadzewicz L."/>
            <person name="Vavikolanu K."/>
            <person name="Mehta A."/>
            <person name="Aluvathingal J."/>
            <person name="Nadendla S."/>
            <person name="Myers T."/>
            <person name="Yan Y."/>
            <person name="Sichtig H."/>
        </authorList>
    </citation>
    <scope>NUCLEOTIDE SEQUENCE [LARGE SCALE GENOMIC DNA]</scope>
    <source>
        <strain evidence="1 2">FDAARGOS_732</strain>
    </source>
</reference>